<organism evidence="1 2">
    <name type="scientific">Kutzneria buriramensis</name>
    <dbReference type="NCBI Taxonomy" id="1045776"/>
    <lineage>
        <taxon>Bacteria</taxon>
        <taxon>Bacillati</taxon>
        <taxon>Actinomycetota</taxon>
        <taxon>Actinomycetes</taxon>
        <taxon>Pseudonocardiales</taxon>
        <taxon>Pseudonocardiaceae</taxon>
        <taxon>Kutzneria</taxon>
    </lineage>
</organism>
<dbReference type="Proteomes" id="UP000256269">
    <property type="component" value="Unassembled WGS sequence"/>
</dbReference>
<evidence type="ECO:0008006" key="3">
    <source>
        <dbReference type="Google" id="ProtNLM"/>
    </source>
</evidence>
<proteinExistence type="predicted"/>
<accession>A0A3E0H128</accession>
<evidence type="ECO:0000313" key="1">
    <source>
        <dbReference type="EMBL" id="REH36331.1"/>
    </source>
</evidence>
<sequence>MRDPLTEIRSDLVDLSGVTLDALASSDDPDLALATRPLLRQIDSPSSSVGGHDS</sequence>
<name>A0A3E0H128_9PSEU</name>
<gene>
    <name evidence="1" type="ORF">BCF44_116200</name>
</gene>
<dbReference type="EMBL" id="QUNO01000016">
    <property type="protein sequence ID" value="REH36331.1"/>
    <property type="molecule type" value="Genomic_DNA"/>
</dbReference>
<keyword evidence="2" id="KW-1185">Reference proteome</keyword>
<reference evidence="1 2" key="1">
    <citation type="submission" date="2018-08" db="EMBL/GenBank/DDBJ databases">
        <title>Genomic Encyclopedia of Archaeal and Bacterial Type Strains, Phase II (KMG-II): from individual species to whole genera.</title>
        <authorList>
            <person name="Goeker M."/>
        </authorList>
    </citation>
    <scope>NUCLEOTIDE SEQUENCE [LARGE SCALE GENOMIC DNA]</scope>
    <source>
        <strain evidence="1 2">DSM 45791</strain>
    </source>
</reference>
<comment type="caution">
    <text evidence="1">The sequence shown here is derived from an EMBL/GenBank/DDBJ whole genome shotgun (WGS) entry which is preliminary data.</text>
</comment>
<evidence type="ECO:0000313" key="2">
    <source>
        <dbReference type="Proteomes" id="UP000256269"/>
    </source>
</evidence>
<dbReference type="AlphaFoldDB" id="A0A3E0H128"/>
<protein>
    <recommendedName>
        <fullName evidence="3">FXSXX-COOH protein</fullName>
    </recommendedName>
</protein>
<dbReference type="RefSeq" id="WP_170217987.1">
    <property type="nucleotide sequence ID" value="NZ_CP144375.1"/>
</dbReference>